<dbReference type="OrthoDB" id="1121350at2"/>
<protein>
    <submittedName>
        <fullName evidence="1">Uncharacterized protein</fullName>
    </submittedName>
</protein>
<keyword evidence="2" id="KW-1185">Reference proteome</keyword>
<gene>
    <name evidence="1" type="ORF">D1614_06140</name>
</gene>
<organism evidence="1 2">
    <name type="scientific">Maribellus luteus</name>
    <dbReference type="NCBI Taxonomy" id="2305463"/>
    <lineage>
        <taxon>Bacteria</taxon>
        <taxon>Pseudomonadati</taxon>
        <taxon>Bacteroidota</taxon>
        <taxon>Bacteroidia</taxon>
        <taxon>Marinilabiliales</taxon>
        <taxon>Prolixibacteraceae</taxon>
        <taxon>Maribellus</taxon>
    </lineage>
</organism>
<proteinExistence type="predicted"/>
<reference evidence="1 2" key="1">
    <citation type="submission" date="2018-08" db="EMBL/GenBank/DDBJ databases">
        <title>Pallidiluteibacterium maritimus gen. nov., sp. nov., isolated from coastal sediment.</title>
        <authorList>
            <person name="Zhou L.Y."/>
        </authorList>
    </citation>
    <scope>NUCLEOTIDE SEQUENCE [LARGE SCALE GENOMIC DNA]</scope>
    <source>
        <strain evidence="1 2">XSD2</strain>
    </source>
</reference>
<accession>A0A399T052</accession>
<dbReference type="RefSeq" id="WP_119437024.1">
    <property type="nucleotide sequence ID" value="NZ_QWGR01000003.1"/>
</dbReference>
<dbReference type="AlphaFoldDB" id="A0A399T052"/>
<name>A0A399T052_9BACT</name>
<evidence type="ECO:0000313" key="2">
    <source>
        <dbReference type="Proteomes" id="UP000265926"/>
    </source>
</evidence>
<sequence length="246" mass="28523">MQELKKQLEVLLASYFRERCADFPKGKMEASESPDFIVKLKNSHRLGIELVRLNPGSADAPDECEAEQNIILEELIDDARELFEQNSEVKLFVKFLFNKKHSPSPETSLVTAARAVNAIRNSIRSKKPGNLFYLVIPKEKLPEGLDEILVAHHPGLEASVWERSNNLGISKNVIQDIQKSIEKKEEKLRLYKKQRLESYWLLITTDRLRGQRNYNIHNQIANQNFQSDFEGVFLFDLFRSHVFRLV</sequence>
<evidence type="ECO:0000313" key="1">
    <source>
        <dbReference type="EMBL" id="RIJ49138.1"/>
    </source>
</evidence>
<comment type="caution">
    <text evidence="1">The sequence shown here is derived from an EMBL/GenBank/DDBJ whole genome shotgun (WGS) entry which is preliminary data.</text>
</comment>
<dbReference type="EMBL" id="QWGR01000003">
    <property type="protein sequence ID" value="RIJ49138.1"/>
    <property type="molecule type" value="Genomic_DNA"/>
</dbReference>
<dbReference type="Proteomes" id="UP000265926">
    <property type="component" value="Unassembled WGS sequence"/>
</dbReference>